<comment type="caution">
    <text evidence="7">The sequence shown here is derived from an EMBL/GenBank/DDBJ whole genome shotgun (WGS) entry which is preliminary data.</text>
</comment>
<evidence type="ECO:0000256" key="3">
    <source>
        <dbReference type="ARBA" id="ARBA00022729"/>
    </source>
</evidence>
<accession>A0ABP8Q1C6</accession>
<keyword evidence="8" id="KW-1185">Reference proteome</keyword>
<dbReference type="PANTHER" id="PTHR35936:SF32">
    <property type="entry name" value="MEMBRANE-BOUND LYTIC MUREIN TRANSGLYCOSYLASE F"/>
    <property type="match status" value="1"/>
</dbReference>
<dbReference type="Pfam" id="PF01464">
    <property type="entry name" value="SLT"/>
    <property type="match status" value="1"/>
</dbReference>
<evidence type="ECO:0000256" key="1">
    <source>
        <dbReference type="ARBA" id="ARBA00004339"/>
    </source>
</evidence>
<dbReference type="SUPFAM" id="SSF53850">
    <property type="entry name" value="Periplasmic binding protein-like II"/>
    <property type="match status" value="1"/>
</dbReference>
<dbReference type="EMBL" id="BAABFC010000004">
    <property type="protein sequence ID" value="GAA4495054.1"/>
    <property type="molecule type" value="Genomic_DNA"/>
</dbReference>
<dbReference type="InterPro" id="IPR008258">
    <property type="entry name" value="Transglycosylase_SLT_dom_1"/>
</dbReference>
<name>A0ABP8Q1C6_9GAMM</name>
<feature type="signal peptide" evidence="5">
    <location>
        <begin position="1"/>
        <end position="15"/>
    </location>
</feature>
<comment type="subcellular location">
    <subcellularLocation>
        <location evidence="1">Cell outer membrane</location>
        <topology evidence="1">Peripheral membrane protein</topology>
    </subcellularLocation>
</comment>
<dbReference type="Proteomes" id="UP001501321">
    <property type="component" value="Unassembled WGS sequence"/>
</dbReference>
<proteinExistence type="inferred from homology"/>
<dbReference type="InterPro" id="IPR023346">
    <property type="entry name" value="Lysozyme-like_dom_sf"/>
</dbReference>
<keyword evidence="4" id="KW-0998">Cell outer membrane</keyword>
<dbReference type="CDD" id="cd13403">
    <property type="entry name" value="MLTF-like"/>
    <property type="match status" value="1"/>
</dbReference>
<organism evidence="7 8">
    <name type="scientific">Pseudaeromonas paramecii</name>
    <dbReference type="NCBI Taxonomy" id="2138166"/>
    <lineage>
        <taxon>Bacteria</taxon>
        <taxon>Pseudomonadati</taxon>
        <taxon>Pseudomonadota</taxon>
        <taxon>Gammaproteobacteria</taxon>
        <taxon>Aeromonadales</taxon>
        <taxon>Aeromonadaceae</taxon>
        <taxon>Pseudaeromonas</taxon>
    </lineage>
</organism>
<keyword evidence="3 5" id="KW-0732">Signal</keyword>
<evidence type="ECO:0000313" key="7">
    <source>
        <dbReference type="EMBL" id="GAA4495054.1"/>
    </source>
</evidence>
<keyword evidence="4" id="KW-0472">Membrane</keyword>
<reference evidence="8" key="1">
    <citation type="journal article" date="2019" name="Int. J. Syst. Evol. Microbiol.">
        <title>The Global Catalogue of Microorganisms (GCM) 10K type strain sequencing project: providing services to taxonomists for standard genome sequencing and annotation.</title>
        <authorList>
            <consortium name="The Broad Institute Genomics Platform"/>
            <consortium name="The Broad Institute Genome Sequencing Center for Infectious Disease"/>
            <person name="Wu L."/>
            <person name="Ma J."/>
        </authorList>
    </citation>
    <scope>NUCLEOTIDE SEQUENCE [LARGE SCALE GENOMIC DNA]</scope>
    <source>
        <strain evidence="8">JCM 32226</strain>
    </source>
</reference>
<protein>
    <submittedName>
        <fullName evidence="7">Lytic transglycosylase F</fullName>
    </submittedName>
</protein>
<sequence length="471" mass="53512">MTLLLLLVLATPLWAMPLDQAPRIIKGDLEQLLDERVLRVLVAYDNAYYFLNQGMQDGLSVQQARAFEKWLNKRYFQGQKLKLNVVFIPVRSDQLYSMLADGQGDLVIANSTVTEARRALVDFSEPVYQGIHEWLVSGQGMRPLTRLSELSGKRVWVRRSASYYDSLLRLNEQLAAQGLAPVYIETVDESLQDVDLLQQVSEGRLPYTVVDSQKAALWQGTFHNLTLHKAVSLRENGELAWAFRKQSPQLAEAVNAFLVNYRQGTSQGEALYRRYLSQPVQLARRHAASTPDDLGWRDGRYARYAPLFQKYADKYDFDWLLLLAQAYQESNLDSGARSSQGAVGLMQVMPATARHLKVSNIGSAENNILAGAKYLAQLRDEFFTDPDMDDLNRYFFTLAAYNAGPNRIAGLRAEAAKQGLDPNVWFDNVEQLAASRIGSETVRYVTDITLRYVAYRRSYELMAERRLAQRQ</sequence>
<evidence type="ECO:0000256" key="5">
    <source>
        <dbReference type="SAM" id="SignalP"/>
    </source>
</evidence>
<comment type="similarity">
    <text evidence="2">Belongs to the bacterial solute-binding protein 3 family.</text>
</comment>
<feature type="chain" id="PRO_5046931529" evidence="5">
    <location>
        <begin position="16"/>
        <end position="471"/>
    </location>
</feature>
<evidence type="ECO:0000256" key="4">
    <source>
        <dbReference type="ARBA" id="ARBA00023237"/>
    </source>
</evidence>
<dbReference type="SUPFAM" id="SSF53955">
    <property type="entry name" value="Lysozyme-like"/>
    <property type="match status" value="1"/>
</dbReference>
<dbReference type="InterPro" id="IPR001638">
    <property type="entry name" value="Solute-binding_3/MltF_N"/>
</dbReference>
<feature type="domain" description="Solute-binding protein family 3/N-terminal" evidence="6">
    <location>
        <begin position="37"/>
        <end position="279"/>
    </location>
</feature>
<dbReference type="Gene3D" id="1.10.530.10">
    <property type="match status" value="1"/>
</dbReference>
<dbReference type="Pfam" id="PF00497">
    <property type="entry name" value="SBP_bac_3"/>
    <property type="match status" value="1"/>
</dbReference>
<dbReference type="SMART" id="SM00062">
    <property type="entry name" value="PBPb"/>
    <property type="match status" value="1"/>
</dbReference>
<dbReference type="PANTHER" id="PTHR35936">
    <property type="entry name" value="MEMBRANE-BOUND LYTIC MUREIN TRANSGLYCOSYLASE F"/>
    <property type="match status" value="1"/>
</dbReference>
<dbReference type="Gene3D" id="3.40.190.10">
    <property type="entry name" value="Periplasmic binding protein-like II"/>
    <property type="match status" value="2"/>
</dbReference>
<dbReference type="CDD" id="cd01009">
    <property type="entry name" value="PBP2_YfhD_N"/>
    <property type="match status" value="1"/>
</dbReference>
<evidence type="ECO:0000313" key="8">
    <source>
        <dbReference type="Proteomes" id="UP001501321"/>
    </source>
</evidence>
<evidence type="ECO:0000256" key="2">
    <source>
        <dbReference type="ARBA" id="ARBA00010333"/>
    </source>
</evidence>
<evidence type="ECO:0000259" key="6">
    <source>
        <dbReference type="SMART" id="SM00062"/>
    </source>
</evidence>
<gene>
    <name evidence="7" type="ORF">GCM10023095_07700</name>
</gene>